<name>A0A1X7H2S7_9BACL</name>
<evidence type="ECO:0000313" key="1">
    <source>
        <dbReference type="EMBL" id="SMF78777.1"/>
    </source>
</evidence>
<reference evidence="1 2" key="1">
    <citation type="submission" date="2017-04" db="EMBL/GenBank/DDBJ databases">
        <authorList>
            <person name="Afonso C.L."/>
            <person name="Miller P.J."/>
            <person name="Scott M.A."/>
            <person name="Spackman E."/>
            <person name="Goraichik I."/>
            <person name="Dimitrov K.M."/>
            <person name="Suarez D.L."/>
            <person name="Swayne D.E."/>
        </authorList>
    </citation>
    <scope>NUCLEOTIDE SEQUENCE [LARGE SCALE GENOMIC DNA]</scope>
    <source>
        <strain evidence="1 2">N3/975</strain>
    </source>
</reference>
<dbReference type="STRING" id="1313296.SAMN05661091_1605"/>
<proteinExistence type="predicted"/>
<accession>A0A1X7H2S7</accession>
<keyword evidence="2" id="KW-1185">Reference proteome</keyword>
<evidence type="ECO:0000313" key="2">
    <source>
        <dbReference type="Proteomes" id="UP000192940"/>
    </source>
</evidence>
<dbReference type="Proteomes" id="UP000192940">
    <property type="component" value="Chromosome I"/>
</dbReference>
<dbReference type="EMBL" id="LT840184">
    <property type="protein sequence ID" value="SMF78777.1"/>
    <property type="molecule type" value="Genomic_DNA"/>
</dbReference>
<gene>
    <name evidence="1" type="ORF">SAMN05661091_1605</name>
</gene>
<sequence length="65" mass="7857">MANSNDLIKYITERVVTYIDTPKEDRKRRRGKEPWTVRWFGMIPFSVSLWKDDLVSKKSKKRRAK</sequence>
<protein>
    <submittedName>
        <fullName evidence="1">YqzE-like protein</fullName>
    </submittedName>
</protein>
<organism evidence="1 2">
    <name type="scientific">Paenibacillus uliginis N3/975</name>
    <dbReference type="NCBI Taxonomy" id="1313296"/>
    <lineage>
        <taxon>Bacteria</taxon>
        <taxon>Bacillati</taxon>
        <taxon>Bacillota</taxon>
        <taxon>Bacilli</taxon>
        <taxon>Bacillales</taxon>
        <taxon>Paenibacillaceae</taxon>
        <taxon>Paenibacillus</taxon>
    </lineage>
</organism>
<dbReference type="AlphaFoldDB" id="A0A1X7H2S7"/>
<dbReference type="Pfam" id="PF14038">
    <property type="entry name" value="YqzE"/>
    <property type="match status" value="1"/>
</dbReference>
<dbReference type="RefSeq" id="WP_208918516.1">
    <property type="nucleotide sequence ID" value="NZ_LT840184.1"/>
</dbReference>
<dbReference type="InterPro" id="IPR025622">
    <property type="entry name" value="YqzE"/>
</dbReference>